<feature type="compositionally biased region" description="Basic and acidic residues" evidence="2">
    <location>
        <begin position="166"/>
        <end position="175"/>
    </location>
</feature>
<dbReference type="EMBL" id="CP014692">
    <property type="protein sequence ID" value="AQS86361.1"/>
    <property type="molecule type" value="Genomic_DNA"/>
</dbReference>
<dbReference type="GO" id="GO:0004493">
    <property type="term" value="F:methylmalonyl-CoA epimerase activity"/>
    <property type="evidence" value="ECO:0007669"/>
    <property type="project" value="TreeGrafter"/>
</dbReference>
<dbReference type="OrthoDB" id="2613830at2"/>
<organism evidence="4 5">
    <name type="scientific">Acetobacter aceti</name>
    <dbReference type="NCBI Taxonomy" id="435"/>
    <lineage>
        <taxon>Bacteria</taxon>
        <taxon>Pseudomonadati</taxon>
        <taxon>Pseudomonadota</taxon>
        <taxon>Alphaproteobacteria</taxon>
        <taxon>Acetobacterales</taxon>
        <taxon>Acetobacteraceae</taxon>
        <taxon>Acetobacter</taxon>
        <taxon>Acetobacter subgen. Acetobacter</taxon>
    </lineage>
</organism>
<evidence type="ECO:0000313" key="4">
    <source>
        <dbReference type="EMBL" id="AQS86361.1"/>
    </source>
</evidence>
<dbReference type="Pfam" id="PF13669">
    <property type="entry name" value="Glyoxalase_4"/>
    <property type="match status" value="1"/>
</dbReference>
<evidence type="ECO:0000313" key="5">
    <source>
        <dbReference type="Proteomes" id="UP000188937"/>
    </source>
</evidence>
<gene>
    <name evidence="4" type="ORF">A0U92_08560</name>
</gene>
<dbReference type="GO" id="GO:0046491">
    <property type="term" value="P:L-methylmalonyl-CoA metabolic process"/>
    <property type="evidence" value="ECO:0007669"/>
    <property type="project" value="TreeGrafter"/>
</dbReference>
<feature type="domain" description="VOC" evidence="3">
    <location>
        <begin position="13"/>
        <end position="160"/>
    </location>
</feature>
<name>A0A1U9KKM6_ACEAC</name>
<dbReference type="GO" id="GO:0046872">
    <property type="term" value="F:metal ion binding"/>
    <property type="evidence" value="ECO:0007669"/>
    <property type="project" value="UniProtKB-KW"/>
</dbReference>
<dbReference type="Proteomes" id="UP000188937">
    <property type="component" value="Chromosome"/>
</dbReference>
<reference evidence="4 5" key="1">
    <citation type="submission" date="2016-03" db="EMBL/GenBank/DDBJ databases">
        <title>Acetic acid bacteria sequencing.</title>
        <authorList>
            <person name="Brandt J."/>
            <person name="Jakob F."/>
            <person name="Vogel R.F."/>
        </authorList>
    </citation>
    <scope>NUCLEOTIDE SEQUENCE [LARGE SCALE GENOMIC DNA]</scope>
    <source>
        <strain evidence="4 5">TMW2.1153</strain>
    </source>
</reference>
<feature type="region of interest" description="Disordered" evidence="2">
    <location>
        <begin position="166"/>
        <end position="186"/>
    </location>
</feature>
<proteinExistence type="predicted"/>
<evidence type="ECO:0000256" key="1">
    <source>
        <dbReference type="ARBA" id="ARBA00022723"/>
    </source>
</evidence>
<dbReference type="KEGG" id="aace:A0U92_08560"/>
<dbReference type="PROSITE" id="PS51819">
    <property type="entry name" value="VOC"/>
    <property type="match status" value="1"/>
</dbReference>
<dbReference type="InterPro" id="IPR029068">
    <property type="entry name" value="Glyas_Bleomycin-R_OHBP_Dase"/>
</dbReference>
<dbReference type="InterPro" id="IPR051785">
    <property type="entry name" value="MMCE/EMCE_epimerase"/>
</dbReference>
<dbReference type="SUPFAM" id="SSF54593">
    <property type="entry name" value="Glyoxalase/Bleomycin resistance protein/Dihydroxybiphenyl dioxygenase"/>
    <property type="match status" value="1"/>
</dbReference>
<dbReference type="eggNOG" id="COG0346">
    <property type="taxonomic scope" value="Bacteria"/>
</dbReference>
<dbReference type="AlphaFoldDB" id="A0A1U9KKM6"/>
<dbReference type="InterPro" id="IPR037523">
    <property type="entry name" value="VOC_core"/>
</dbReference>
<dbReference type="RefSeq" id="WP_077814330.1">
    <property type="nucleotide sequence ID" value="NZ_CP014692.1"/>
</dbReference>
<evidence type="ECO:0000259" key="3">
    <source>
        <dbReference type="PROSITE" id="PS51819"/>
    </source>
</evidence>
<dbReference type="PANTHER" id="PTHR43048">
    <property type="entry name" value="METHYLMALONYL-COA EPIMERASE"/>
    <property type="match status" value="1"/>
</dbReference>
<dbReference type="STRING" id="435.A0U92_08560"/>
<dbReference type="PANTHER" id="PTHR43048:SF6">
    <property type="entry name" value="BLR8189 PROTEIN"/>
    <property type="match status" value="1"/>
</dbReference>
<keyword evidence="1" id="KW-0479">Metal-binding</keyword>
<protein>
    <submittedName>
        <fullName evidence="4">Glyoxalase</fullName>
    </submittedName>
</protein>
<sequence length="186" mass="20353">MKETEDCSGLPRGIDHVGVTVPDINAALGFLEKAFGAVPLYRNVTPDHPQEGSKVEKILDLVPGTVVKEMCMVALGQGPCIELFEMHGPEQHSALRPCDFGLQHFAVYVDDIEAGCARFTEAGGVLMTEPQKQPSLEEGPGNLFCYGKTPWGMIVELLATPSRERFDAVSPEKRYQPPRRQSGKAE</sequence>
<evidence type="ECO:0000256" key="2">
    <source>
        <dbReference type="SAM" id="MobiDB-lite"/>
    </source>
</evidence>
<keyword evidence="5" id="KW-1185">Reference proteome</keyword>
<accession>A0A1U9KKM6</accession>
<dbReference type="Gene3D" id="3.10.180.10">
    <property type="entry name" value="2,3-Dihydroxybiphenyl 1,2-Dioxygenase, domain 1"/>
    <property type="match status" value="1"/>
</dbReference>